<sequence>MFSRLLTLMGYLNISIQLREAEKLEKEYAKPDGSLVDKAKEATVEKSKSSLKDTKPKQKRRRAKNTRSDTNKTKNDINELRKVVEEGQGVSIVMELTLNDAQLRYLSPAWKDLMGYSVFRYFSRALNSGISARE</sequence>
<dbReference type="Proteomes" id="UP000193498">
    <property type="component" value="Unassembled WGS sequence"/>
</dbReference>
<gene>
    <name evidence="2" type="ORF">K493DRAFT_320298</name>
</gene>
<evidence type="ECO:0000256" key="1">
    <source>
        <dbReference type="SAM" id="MobiDB-lite"/>
    </source>
</evidence>
<keyword evidence="3" id="KW-1185">Reference proteome</keyword>
<feature type="compositionally biased region" description="Basic and acidic residues" evidence="1">
    <location>
        <begin position="66"/>
        <end position="77"/>
    </location>
</feature>
<proteinExistence type="predicted"/>
<organism evidence="2 3">
    <name type="scientific">Basidiobolus meristosporus CBS 931.73</name>
    <dbReference type="NCBI Taxonomy" id="1314790"/>
    <lineage>
        <taxon>Eukaryota</taxon>
        <taxon>Fungi</taxon>
        <taxon>Fungi incertae sedis</taxon>
        <taxon>Zoopagomycota</taxon>
        <taxon>Entomophthoromycotina</taxon>
        <taxon>Basidiobolomycetes</taxon>
        <taxon>Basidiobolales</taxon>
        <taxon>Basidiobolaceae</taxon>
        <taxon>Basidiobolus</taxon>
    </lineage>
</organism>
<dbReference type="AlphaFoldDB" id="A0A1Y1XBP0"/>
<protein>
    <submittedName>
        <fullName evidence="2">Uncharacterized protein</fullName>
    </submittedName>
</protein>
<name>A0A1Y1XBP0_9FUNG</name>
<feature type="region of interest" description="Disordered" evidence="1">
    <location>
        <begin position="35"/>
        <end position="77"/>
    </location>
</feature>
<evidence type="ECO:0000313" key="2">
    <source>
        <dbReference type="EMBL" id="ORX83201.1"/>
    </source>
</evidence>
<reference evidence="2 3" key="1">
    <citation type="submission" date="2016-07" db="EMBL/GenBank/DDBJ databases">
        <title>Pervasive Adenine N6-methylation of Active Genes in Fungi.</title>
        <authorList>
            <consortium name="DOE Joint Genome Institute"/>
            <person name="Mondo S.J."/>
            <person name="Dannebaum R.O."/>
            <person name="Kuo R.C."/>
            <person name="Labutti K."/>
            <person name="Haridas S."/>
            <person name="Kuo A."/>
            <person name="Salamov A."/>
            <person name="Ahrendt S.R."/>
            <person name="Lipzen A."/>
            <person name="Sullivan W."/>
            <person name="Andreopoulos W.B."/>
            <person name="Clum A."/>
            <person name="Lindquist E."/>
            <person name="Daum C."/>
            <person name="Ramamoorthy G.K."/>
            <person name="Gryganskyi A."/>
            <person name="Culley D."/>
            <person name="Magnuson J.K."/>
            <person name="James T.Y."/>
            <person name="O'Malley M.A."/>
            <person name="Stajich J.E."/>
            <person name="Spatafora J.W."/>
            <person name="Visel A."/>
            <person name="Grigoriev I.V."/>
        </authorList>
    </citation>
    <scope>NUCLEOTIDE SEQUENCE [LARGE SCALE GENOMIC DNA]</scope>
    <source>
        <strain evidence="2 3">CBS 931.73</strain>
    </source>
</reference>
<feature type="compositionally biased region" description="Basic and acidic residues" evidence="1">
    <location>
        <begin position="35"/>
        <end position="56"/>
    </location>
</feature>
<evidence type="ECO:0000313" key="3">
    <source>
        <dbReference type="Proteomes" id="UP000193498"/>
    </source>
</evidence>
<dbReference type="EMBL" id="MCFE01000647">
    <property type="protein sequence ID" value="ORX83201.1"/>
    <property type="molecule type" value="Genomic_DNA"/>
</dbReference>
<accession>A0A1Y1XBP0</accession>
<dbReference type="InParanoid" id="A0A1Y1XBP0"/>
<comment type="caution">
    <text evidence="2">The sequence shown here is derived from an EMBL/GenBank/DDBJ whole genome shotgun (WGS) entry which is preliminary data.</text>
</comment>